<feature type="transmembrane region" description="Helical" evidence="2">
    <location>
        <begin position="41"/>
        <end position="61"/>
    </location>
</feature>
<keyword evidence="2" id="KW-0472">Membrane</keyword>
<evidence type="ECO:0000256" key="1">
    <source>
        <dbReference type="SAM" id="MobiDB-lite"/>
    </source>
</evidence>
<protein>
    <recommendedName>
        <fullName evidence="5">META domain-containing protein</fullName>
    </recommendedName>
</protein>
<keyword evidence="2" id="KW-0812">Transmembrane</keyword>
<evidence type="ECO:0000313" key="4">
    <source>
        <dbReference type="Proteomes" id="UP001056535"/>
    </source>
</evidence>
<evidence type="ECO:0008006" key="5">
    <source>
        <dbReference type="Google" id="ProtNLM"/>
    </source>
</evidence>
<keyword evidence="4" id="KW-1185">Reference proteome</keyword>
<keyword evidence="2" id="KW-1133">Transmembrane helix</keyword>
<proteinExistence type="predicted"/>
<accession>A0ABY4YJD3</accession>
<feature type="compositionally biased region" description="Low complexity" evidence="1">
    <location>
        <begin position="77"/>
        <end position="88"/>
    </location>
</feature>
<reference evidence="3" key="1">
    <citation type="submission" date="2022-06" db="EMBL/GenBank/DDBJ databases">
        <title>Ornithinimicrobium JY.X270.</title>
        <authorList>
            <person name="Huang Y."/>
        </authorList>
    </citation>
    <scope>NUCLEOTIDE SEQUENCE</scope>
    <source>
        <strain evidence="3">JY.X270</strain>
    </source>
</reference>
<dbReference type="Proteomes" id="UP001056535">
    <property type="component" value="Chromosome"/>
</dbReference>
<sequence length="694" mass="72410">MSDDEIRDLLDLGVEEPDPREELTAEQLWTAGRRQRSRGRAWLGGLGAAAAAAGILGIVWAQGLAGGDAAPPPPADTTPGPTEAADPGSRGEPYLAMFHRAETEPPAQLSGTSTPATLEDLQGTWHGPDGERLVVEEDQVILTITNCESARSSGTVSVDGQLSASEWSFSTADGPDCEQRDAAMTNWTSALMQSPLLSLDGETLLVTGLDGTSDEPRVHVALTLGLVDDFGGTWADVPARTGITPIALGRDFALLTGGGGDGTRLDSIHELLLEDRPGAAQSAQGYEIELIGDPGTCPLEMQSSLRSDDVLLVGAPAQFSACAEGSDSYLPPAEPSPAVVALLRSGPTVGFDDGTMIISGTIPESLLEQPTPPVDATPTSEPPDDGSAGPTDDETGAETPSYRDDIPLVVGTPTVVLMSEGGWAPTGELTPLTDATAVNRHWLMVQVIDDSGVVDQPWSDYGLTFDGSAVHVRECSVDVSVPGHLRDGVFVATGEPQWVDDPDPGSDCPVPVYTDEWVQILTSEPRMSTDGEILVIAGGADDTQLEPVGLALLADGVDDPQGGPTAPVTLDDLAAGLVEVRGDVAVQDVGVSDVRDLQPEHTARLSLEEGVVTVDVGCTEPLRGPAWFSQVGPDNAPWRLTAVLPTEPDCTGAGAADAELWRQMLAHGAFLHHFGDYVILDAWADPSLAPVATS</sequence>
<name>A0ABY4YJD3_9MICO</name>
<gene>
    <name evidence="3" type="ORF">NF557_01425</name>
</gene>
<feature type="region of interest" description="Disordered" evidence="1">
    <location>
        <begin position="67"/>
        <end position="92"/>
    </location>
</feature>
<evidence type="ECO:0000256" key="2">
    <source>
        <dbReference type="SAM" id="Phobius"/>
    </source>
</evidence>
<organism evidence="3 4">
    <name type="scientific">Ornithinimicrobium cryptoxanthini</name>
    <dbReference type="NCBI Taxonomy" id="2934161"/>
    <lineage>
        <taxon>Bacteria</taxon>
        <taxon>Bacillati</taxon>
        <taxon>Actinomycetota</taxon>
        <taxon>Actinomycetes</taxon>
        <taxon>Micrococcales</taxon>
        <taxon>Ornithinimicrobiaceae</taxon>
        <taxon>Ornithinimicrobium</taxon>
    </lineage>
</organism>
<feature type="region of interest" description="Disordered" evidence="1">
    <location>
        <begin position="1"/>
        <end position="22"/>
    </location>
</feature>
<dbReference type="EMBL" id="CP099490">
    <property type="protein sequence ID" value="USQ76620.1"/>
    <property type="molecule type" value="Genomic_DNA"/>
</dbReference>
<evidence type="ECO:0000313" key="3">
    <source>
        <dbReference type="EMBL" id="USQ76620.1"/>
    </source>
</evidence>
<dbReference type="RefSeq" id="WP_252621324.1">
    <property type="nucleotide sequence ID" value="NZ_CP099490.1"/>
</dbReference>
<feature type="region of interest" description="Disordered" evidence="1">
    <location>
        <begin position="364"/>
        <end position="405"/>
    </location>
</feature>